<keyword evidence="13" id="KW-1185">Reference proteome</keyword>
<evidence type="ECO:0000256" key="8">
    <source>
        <dbReference type="RuleBase" id="RU362125"/>
    </source>
</evidence>
<dbReference type="Pfam" id="PF02770">
    <property type="entry name" value="Acyl-CoA_dh_M"/>
    <property type="match status" value="1"/>
</dbReference>
<evidence type="ECO:0000256" key="7">
    <source>
        <dbReference type="ARBA" id="ARBA00071575"/>
    </source>
</evidence>
<evidence type="ECO:0000256" key="4">
    <source>
        <dbReference type="ARBA" id="ARBA00022827"/>
    </source>
</evidence>
<dbReference type="Proteomes" id="UP000192411">
    <property type="component" value="Unassembled WGS sequence"/>
</dbReference>
<evidence type="ECO:0000259" key="11">
    <source>
        <dbReference type="Pfam" id="PF02771"/>
    </source>
</evidence>
<protein>
    <recommendedName>
        <fullName evidence="7">Probable acyl-CoA dehydrogenase fadE25</fullName>
    </recommendedName>
</protein>
<comment type="similarity">
    <text evidence="2 8">Belongs to the acyl-CoA dehydrogenase family.</text>
</comment>
<dbReference type="InterPro" id="IPR013786">
    <property type="entry name" value="AcylCoA_DH/ox_N"/>
</dbReference>
<dbReference type="PIRSF" id="PIRSF016578">
    <property type="entry name" value="HsaA"/>
    <property type="match status" value="1"/>
</dbReference>
<dbReference type="PROSITE" id="PS00073">
    <property type="entry name" value="ACYL_COA_DH_2"/>
    <property type="match status" value="1"/>
</dbReference>
<dbReference type="Gene3D" id="1.20.140.10">
    <property type="entry name" value="Butyryl-CoA Dehydrogenase, subunit A, domain 3"/>
    <property type="match status" value="1"/>
</dbReference>
<comment type="caution">
    <text evidence="12">The sequence shown here is derived from an EMBL/GenBank/DDBJ whole genome shotgun (WGS) entry which is preliminary data.</text>
</comment>
<dbReference type="RefSeq" id="WP_083124994.1">
    <property type="nucleotide sequence ID" value="NZ_MVIM01000003.1"/>
</dbReference>
<dbReference type="Pfam" id="PF02771">
    <property type="entry name" value="Acyl-CoA_dh_N"/>
    <property type="match status" value="1"/>
</dbReference>
<evidence type="ECO:0000256" key="6">
    <source>
        <dbReference type="ARBA" id="ARBA00052546"/>
    </source>
</evidence>
<comment type="catalytic activity">
    <reaction evidence="6">
        <text>a 2,3-saturated acyl-CoA + A = a 2,3-dehydroacyl-CoA + AH2</text>
        <dbReference type="Rhea" id="RHEA:48608"/>
        <dbReference type="ChEBI" id="CHEBI:13193"/>
        <dbReference type="ChEBI" id="CHEBI:17499"/>
        <dbReference type="ChEBI" id="CHEBI:60015"/>
        <dbReference type="ChEBI" id="CHEBI:65111"/>
    </reaction>
</comment>
<dbReference type="GO" id="GO:0003995">
    <property type="term" value="F:acyl-CoA dehydrogenase activity"/>
    <property type="evidence" value="ECO:0007669"/>
    <property type="project" value="InterPro"/>
</dbReference>
<dbReference type="SUPFAM" id="SSF56645">
    <property type="entry name" value="Acyl-CoA dehydrogenase NM domain-like"/>
    <property type="match status" value="1"/>
</dbReference>
<dbReference type="CDD" id="cd01158">
    <property type="entry name" value="SCAD_SBCAD"/>
    <property type="match status" value="1"/>
</dbReference>
<evidence type="ECO:0000256" key="1">
    <source>
        <dbReference type="ARBA" id="ARBA00001974"/>
    </source>
</evidence>
<organism evidence="12 13">
    <name type="scientific">Mycolicibacterium tusciae</name>
    <dbReference type="NCBI Taxonomy" id="75922"/>
    <lineage>
        <taxon>Bacteria</taxon>
        <taxon>Bacillati</taxon>
        <taxon>Actinomycetota</taxon>
        <taxon>Actinomycetes</taxon>
        <taxon>Mycobacteriales</taxon>
        <taxon>Mycobacteriaceae</taxon>
        <taxon>Mycolicibacterium</taxon>
    </lineage>
</organism>
<evidence type="ECO:0000259" key="10">
    <source>
        <dbReference type="Pfam" id="PF02770"/>
    </source>
</evidence>
<keyword evidence="5 8" id="KW-0560">Oxidoreductase</keyword>
<evidence type="ECO:0000256" key="3">
    <source>
        <dbReference type="ARBA" id="ARBA00022630"/>
    </source>
</evidence>
<dbReference type="eggNOG" id="COG1960">
    <property type="taxonomic scope" value="Bacteria"/>
</dbReference>
<dbReference type="PANTHER" id="PTHR43884:SF12">
    <property type="entry name" value="ISOVALERYL-COA DEHYDROGENASE, MITOCHONDRIAL-RELATED"/>
    <property type="match status" value="1"/>
</dbReference>
<keyword evidence="4 8" id="KW-0274">FAD</keyword>
<gene>
    <name evidence="12" type="ORF">BST47_08235</name>
</gene>
<dbReference type="SUPFAM" id="SSF47203">
    <property type="entry name" value="Acyl-CoA dehydrogenase C-terminal domain-like"/>
    <property type="match status" value="1"/>
</dbReference>
<dbReference type="InterPro" id="IPR009100">
    <property type="entry name" value="AcylCoA_DH/oxidase_NM_dom_sf"/>
</dbReference>
<feature type="domain" description="Acyl-CoA dehydrogenase/oxidase C-terminal" evidence="9">
    <location>
        <begin position="236"/>
        <end position="386"/>
    </location>
</feature>
<dbReference type="InterPro" id="IPR036250">
    <property type="entry name" value="AcylCo_DH-like_C"/>
</dbReference>
<evidence type="ECO:0000256" key="5">
    <source>
        <dbReference type="ARBA" id="ARBA00023002"/>
    </source>
</evidence>
<dbReference type="InterPro" id="IPR037069">
    <property type="entry name" value="AcylCoA_DH/ox_N_sf"/>
</dbReference>
<dbReference type="InterPro" id="IPR009075">
    <property type="entry name" value="AcylCo_DH/oxidase_C"/>
</dbReference>
<dbReference type="EMBL" id="MVIM01000003">
    <property type="protein sequence ID" value="ORB67037.1"/>
    <property type="molecule type" value="Genomic_DNA"/>
</dbReference>
<dbReference type="Pfam" id="PF00441">
    <property type="entry name" value="Acyl-CoA_dh_1"/>
    <property type="match status" value="1"/>
</dbReference>
<dbReference type="FunFam" id="1.10.540.10:FF:000023">
    <property type="entry name" value="Acyl-CoA dehydrogenase FadE25"/>
    <property type="match status" value="1"/>
</dbReference>
<dbReference type="GO" id="GO:0050660">
    <property type="term" value="F:flavin adenine dinucleotide binding"/>
    <property type="evidence" value="ECO:0007669"/>
    <property type="project" value="InterPro"/>
</dbReference>
<dbReference type="PANTHER" id="PTHR43884">
    <property type="entry name" value="ACYL-COA DEHYDROGENASE"/>
    <property type="match status" value="1"/>
</dbReference>
<dbReference type="InterPro" id="IPR046373">
    <property type="entry name" value="Acyl-CoA_Oxase/DH_mid-dom_sf"/>
</dbReference>
<dbReference type="FunFam" id="2.40.110.10:FF:000001">
    <property type="entry name" value="Acyl-CoA dehydrogenase, mitochondrial"/>
    <property type="match status" value="1"/>
</dbReference>
<dbReference type="OrthoDB" id="8876745at2"/>
<keyword evidence="3 8" id="KW-0285">Flavoprotein</keyword>
<accession>A0A1X0JXX8</accession>
<evidence type="ECO:0000259" key="9">
    <source>
        <dbReference type="Pfam" id="PF00441"/>
    </source>
</evidence>
<dbReference type="PROSITE" id="PS00072">
    <property type="entry name" value="ACYL_COA_DH_1"/>
    <property type="match status" value="1"/>
</dbReference>
<reference evidence="12 13" key="1">
    <citation type="submission" date="2017-02" db="EMBL/GenBank/DDBJ databases">
        <title>The new phylogeny of genus Mycobacterium.</title>
        <authorList>
            <person name="Tortoli E."/>
            <person name="Trovato A."/>
            <person name="Cirillo D.M."/>
        </authorList>
    </citation>
    <scope>NUCLEOTIDE SEQUENCE [LARGE SCALE GENOMIC DNA]</scope>
    <source>
        <strain evidence="12 13">DSM 44338</strain>
    </source>
</reference>
<feature type="domain" description="Acyl-CoA oxidase/dehydrogenase middle" evidence="10">
    <location>
        <begin position="130"/>
        <end position="224"/>
    </location>
</feature>
<dbReference type="Gene3D" id="1.10.540.10">
    <property type="entry name" value="Acyl-CoA dehydrogenase/oxidase, N-terminal domain"/>
    <property type="match status" value="1"/>
</dbReference>
<dbReference type="STRING" id="75922.BST47_08235"/>
<sequence length="387" mass="41600">MAIGNPSFDAFKLSDEHTELRAVLRDLCDKEIAPHAADVDEKARYTDEAEAALTAAGMAAIHIPEEYGGQGGDSVAACIVIEEVARVCASSSLIPICNKLGTMGLLLRGSEELKKQVLPSIGAGEAMASYALSEREAGSDAASMRTRARRDGDDWVLNGTKCWISNGGHSTWYTVMAVTDPDKGANGISAFVVHKDDPGFAVGAKERKLGIKGSPTTELYFEDCRIPGDRIIGDEGSGFKTALATLDHTRPTIGAQAVGIAQGALEAAIAYTKERKQFRQRIADFQAVQFMLADMAMKIEAARLMVYTAAARAERGEPDLGFISSASKCYASDVAMSVTTDAVQLFGGYGYTVDFPVERFMRDAKITQIYEGTNQIQRVVMSRALLK</sequence>
<name>A0A1X0JXX8_9MYCO</name>
<dbReference type="AlphaFoldDB" id="A0A1X0JXX8"/>
<feature type="domain" description="Acyl-CoA dehydrogenase/oxidase N-terminal" evidence="11">
    <location>
        <begin position="14"/>
        <end position="125"/>
    </location>
</feature>
<comment type="cofactor">
    <cofactor evidence="1 8">
        <name>FAD</name>
        <dbReference type="ChEBI" id="CHEBI:57692"/>
    </cofactor>
</comment>
<evidence type="ECO:0000256" key="2">
    <source>
        <dbReference type="ARBA" id="ARBA00009347"/>
    </source>
</evidence>
<evidence type="ECO:0000313" key="12">
    <source>
        <dbReference type="EMBL" id="ORB67037.1"/>
    </source>
</evidence>
<dbReference type="InterPro" id="IPR006089">
    <property type="entry name" value="Acyl-CoA_DH_CS"/>
</dbReference>
<evidence type="ECO:0000313" key="13">
    <source>
        <dbReference type="Proteomes" id="UP000192411"/>
    </source>
</evidence>
<dbReference type="InterPro" id="IPR006091">
    <property type="entry name" value="Acyl-CoA_Oxase/DH_mid-dom"/>
</dbReference>
<dbReference type="FunFam" id="1.20.140.10:FF:000004">
    <property type="entry name" value="Acyl-CoA dehydrogenase FadE25"/>
    <property type="match status" value="1"/>
</dbReference>
<proteinExistence type="inferred from homology"/>
<dbReference type="Gene3D" id="2.40.110.10">
    <property type="entry name" value="Butyryl-CoA Dehydrogenase, subunit A, domain 2"/>
    <property type="match status" value="1"/>
</dbReference>